<dbReference type="PANTHER" id="PTHR33744:SF7">
    <property type="entry name" value="PUCR FAMILY TRANSCRIPTIONAL REGULATOR"/>
    <property type="match status" value="1"/>
</dbReference>
<accession>A0A9X4LWZ2</accession>
<dbReference type="InterPro" id="IPR051448">
    <property type="entry name" value="CdaR-like_regulators"/>
</dbReference>
<dbReference type="PANTHER" id="PTHR33744">
    <property type="entry name" value="CARBOHYDRATE DIACID REGULATOR"/>
    <property type="match status" value="1"/>
</dbReference>
<dbReference type="InterPro" id="IPR025736">
    <property type="entry name" value="PucR_C-HTH_dom"/>
</dbReference>
<evidence type="ECO:0000313" key="3">
    <source>
        <dbReference type="EMBL" id="MDG3013166.1"/>
    </source>
</evidence>
<name>A0A9X4LWZ2_9ACTN</name>
<protein>
    <submittedName>
        <fullName evidence="3">Helix-turn-helix domain-containing protein</fullName>
    </submittedName>
</protein>
<reference evidence="3" key="1">
    <citation type="submission" date="2022-08" db="EMBL/GenBank/DDBJ databases">
        <title>Genome analysis of Corynebacteriales strain.</title>
        <authorList>
            <person name="Lee S.D."/>
        </authorList>
    </citation>
    <scope>NUCLEOTIDE SEQUENCE</scope>
    <source>
        <strain evidence="3">D3-21</strain>
    </source>
</reference>
<proteinExistence type="predicted"/>
<feature type="compositionally biased region" description="Basic and acidic residues" evidence="1">
    <location>
        <begin position="1"/>
        <end position="15"/>
    </location>
</feature>
<evidence type="ECO:0000313" key="4">
    <source>
        <dbReference type="Proteomes" id="UP001152755"/>
    </source>
</evidence>
<dbReference type="Gene3D" id="1.10.10.2840">
    <property type="entry name" value="PucR C-terminal helix-turn-helix domain"/>
    <property type="match status" value="1"/>
</dbReference>
<dbReference type="Proteomes" id="UP001152755">
    <property type="component" value="Unassembled WGS sequence"/>
</dbReference>
<sequence>MSLVHDVRSAADRPASDGPSGGLAVSCLELATLTVERGHLPTAGELTAIRSHAADMTRAGVPIERVLSACHCAIESAHDRVLDRMMPGEKRIQDSAHLLFALAQQVSVVAATACAVETLRPGMDGTDGTVNVAALVRALLGSADASSTLLRWGVEVADEYLVVVIAADDTRAADAQEPLLTALQTALGTDSGAPLLASSDAGHVTVLLPGTPGRDEVAAALRRASAAAGAELVGAAVQAATALLRPAADQALDLLALASVLGRAPGLYGVAELALEYQLTRPGPGRTRLCGLLDPLDRKPELLDTLRVHLRNDLNRQRTAGLLHLHANTVDYRMRRIALLTGCDPGRPSGARRLSAAILVRDYLRTRTD</sequence>
<comment type="caution">
    <text evidence="3">The sequence shown here is derived from an EMBL/GenBank/DDBJ whole genome shotgun (WGS) entry which is preliminary data.</text>
</comment>
<gene>
    <name evidence="3" type="ORF">NVS88_01170</name>
</gene>
<organism evidence="3 4">
    <name type="scientific">Speluncibacter jeojiensis</name>
    <dbReference type="NCBI Taxonomy" id="2710754"/>
    <lineage>
        <taxon>Bacteria</taxon>
        <taxon>Bacillati</taxon>
        <taxon>Actinomycetota</taxon>
        <taxon>Actinomycetes</taxon>
        <taxon>Mycobacteriales</taxon>
        <taxon>Speluncibacteraceae</taxon>
        <taxon>Speluncibacter</taxon>
    </lineage>
</organism>
<dbReference type="Pfam" id="PF13556">
    <property type="entry name" value="HTH_30"/>
    <property type="match status" value="1"/>
</dbReference>
<evidence type="ECO:0000256" key="1">
    <source>
        <dbReference type="SAM" id="MobiDB-lite"/>
    </source>
</evidence>
<evidence type="ECO:0000259" key="2">
    <source>
        <dbReference type="Pfam" id="PF13556"/>
    </source>
</evidence>
<dbReference type="EMBL" id="JANRHA010000001">
    <property type="protein sequence ID" value="MDG3013166.1"/>
    <property type="molecule type" value="Genomic_DNA"/>
</dbReference>
<dbReference type="RefSeq" id="WP_332518954.1">
    <property type="nucleotide sequence ID" value="NZ_JANRHA010000001.1"/>
</dbReference>
<keyword evidence="4" id="KW-1185">Reference proteome</keyword>
<dbReference type="InterPro" id="IPR042070">
    <property type="entry name" value="PucR_C-HTH_sf"/>
</dbReference>
<feature type="domain" description="PucR C-terminal helix-turn-helix" evidence="2">
    <location>
        <begin position="302"/>
        <end position="359"/>
    </location>
</feature>
<dbReference type="AlphaFoldDB" id="A0A9X4LWZ2"/>
<feature type="region of interest" description="Disordered" evidence="1">
    <location>
        <begin position="1"/>
        <end position="21"/>
    </location>
</feature>